<evidence type="ECO:0000313" key="1">
    <source>
        <dbReference type="EMBL" id="KAF9545158.1"/>
    </source>
</evidence>
<sequence length="159" mass="18331">MKDQTMLRLLPLVDYKMEAIELMIITKLRFLACMLLVCLAWNVEACTKVKGTGKLYTMWSNYFPTPLKRTMQFSLDFKDIGHKCRMYVDFGAGDFMTRWAGASDDGNCLVLADSKTGELMARYEGYIYAGTYWPEVIDDSNAYTSSQQLMYSFELSRFC</sequence>
<organism evidence="1 2">
    <name type="scientific">Mortierella hygrophila</name>
    <dbReference type="NCBI Taxonomy" id="979708"/>
    <lineage>
        <taxon>Eukaryota</taxon>
        <taxon>Fungi</taxon>
        <taxon>Fungi incertae sedis</taxon>
        <taxon>Mucoromycota</taxon>
        <taxon>Mortierellomycotina</taxon>
        <taxon>Mortierellomycetes</taxon>
        <taxon>Mortierellales</taxon>
        <taxon>Mortierellaceae</taxon>
        <taxon>Mortierella</taxon>
    </lineage>
</organism>
<name>A0A9P6F833_9FUNG</name>
<dbReference type="EMBL" id="JAAAXW010000077">
    <property type="protein sequence ID" value="KAF9545158.1"/>
    <property type="molecule type" value="Genomic_DNA"/>
</dbReference>
<dbReference type="AlphaFoldDB" id="A0A9P6F833"/>
<dbReference type="Proteomes" id="UP000723463">
    <property type="component" value="Unassembled WGS sequence"/>
</dbReference>
<keyword evidence="2" id="KW-1185">Reference proteome</keyword>
<gene>
    <name evidence="1" type="ORF">EC957_011228</name>
</gene>
<reference evidence="1" key="1">
    <citation type="journal article" date="2020" name="Fungal Divers.">
        <title>Resolving the Mortierellaceae phylogeny through synthesis of multi-gene phylogenetics and phylogenomics.</title>
        <authorList>
            <person name="Vandepol N."/>
            <person name="Liber J."/>
            <person name="Desiro A."/>
            <person name="Na H."/>
            <person name="Kennedy M."/>
            <person name="Barry K."/>
            <person name="Grigoriev I.V."/>
            <person name="Miller A.N."/>
            <person name="O'Donnell K."/>
            <person name="Stajich J.E."/>
            <person name="Bonito G."/>
        </authorList>
    </citation>
    <scope>NUCLEOTIDE SEQUENCE</scope>
    <source>
        <strain evidence="1">NRRL 2591</strain>
    </source>
</reference>
<comment type="caution">
    <text evidence="1">The sequence shown here is derived from an EMBL/GenBank/DDBJ whole genome shotgun (WGS) entry which is preliminary data.</text>
</comment>
<proteinExistence type="predicted"/>
<protein>
    <submittedName>
        <fullName evidence="1">Uncharacterized protein</fullName>
    </submittedName>
</protein>
<accession>A0A9P6F833</accession>
<evidence type="ECO:0000313" key="2">
    <source>
        <dbReference type="Proteomes" id="UP000723463"/>
    </source>
</evidence>